<feature type="non-terminal residue" evidence="2">
    <location>
        <position position="1"/>
    </location>
</feature>
<reference evidence="2 3" key="1">
    <citation type="journal article" date="2011" name="PLoS Pathog.">
        <title>Dynamic evolution of pathogenicity revealed by sequencing and comparative genomics of 19 Pseudomonas syringae isolates.</title>
        <authorList>
            <person name="Baltrus D.A."/>
            <person name="Nishimura M.T."/>
            <person name="Romanchuk A."/>
            <person name="Chang J.H."/>
            <person name="Mukhtar M.S."/>
            <person name="Cherkis K."/>
            <person name="Roach J."/>
            <person name="Grant S.R."/>
            <person name="Jones C.D."/>
            <person name="Dangl J.L."/>
        </authorList>
    </citation>
    <scope>NUCLEOTIDE SEQUENCE [LARGE SCALE GENOMIC DNA]</scope>
    <source>
        <strain evidence="2 3">301020</strain>
    </source>
</reference>
<accession>A0A656G5C9</accession>
<sequence length="59" mass="6920">RSLGLQVHFRRDRSRNNRIGFGLGHRRVLSITTTQKHNDKQSQTAKNIHRQKVRQDSGK</sequence>
<proteinExistence type="predicted"/>
<feature type="compositionally biased region" description="Polar residues" evidence="1">
    <location>
        <begin position="32"/>
        <end position="46"/>
    </location>
</feature>
<evidence type="ECO:0000256" key="1">
    <source>
        <dbReference type="SAM" id="MobiDB-lite"/>
    </source>
</evidence>
<organism evidence="2 3">
    <name type="scientific">Pseudomonas amygdali pv. mori str. 301020</name>
    <dbReference type="NCBI Taxonomy" id="629261"/>
    <lineage>
        <taxon>Bacteria</taxon>
        <taxon>Pseudomonadati</taxon>
        <taxon>Pseudomonadota</taxon>
        <taxon>Gammaproteobacteria</taxon>
        <taxon>Pseudomonadales</taxon>
        <taxon>Pseudomonadaceae</taxon>
        <taxon>Pseudomonas</taxon>
        <taxon>Pseudomonas amygdali</taxon>
    </lineage>
</organism>
<comment type="caution">
    <text evidence="2">The sequence shown here is derived from an EMBL/GenBank/DDBJ whole genome shotgun (WGS) entry which is preliminary data.</text>
</comment>
<evidence type="ECO:0000313" key="3">
    <source>
        <dbReference type="Proteomes" id="UP000003465"/>
    </source>
</evidence>
<feature type="region of interest" description="Disordered" evidence="1">
    <location>
        <begin position="32"/>
        <end position="59"/>
    </location>
</feature>
<protein>
    <submittedName>
        <fullName evidence="2">Uncharacterized protein</fullName>
    </submittedName>
</protein>
<evidence type="ECO:0000313" key="2">
    <source>
        <dbReference type="EMBL" id="EGH20807.1"/>
    </source>
</evidence>
<gene>
    <name evidence="2" type="ORF">PSYMO_04588</name>
</gene>
<name>A0A656G5C9_PSEA0</name>
<dbReference type="AlphaFoldDB" id="A0A656G5C9"/>
<dbReference type="Proteomes" id="UP000003465">
    <property type="component" value="Unassembled WGS sequence"/>
</dbReference>
<dbReference type="EMBL" id="AEAG01000188">
    <property type="protein sequence ID" value="EGH20807.1"/>
    <property type="molecule type" value="Genomic_DNA"/>
</dbReference>